<feature type="domain" description="Aromatic amino acid beta-eliminating lyase/threonine aldolase" evidence="4">
    <location>
        <begin position="49"/>
        <end position="362"/>
    </location>
</feature>
<keyword evidence="5" id="KW-0456">Lyase</keyword>
<reference evidence="5 6" key="1">
    <citation type="submission" date="2023-10" db="EMBL/GenBank/DDBJ databases">
        <title>Screening of Alkalihalobacillus lindianensis BZ-TG-R113 and Its Alleviation of Salt Stress on Rapeseed Growth.</title>
        <authorList>
            <person name="Zhao B."/>
            <person name="Guo T."/>
        </authorList>
    </citation>
    <scope>NUCLEOTIDE SEQUENCE [LARGE SCALE GENOMIC DNA]</scope>
    <source>
        <strain evidence="5 6">BZ-TG-R113</strain>
    </source>
</reference>
<gene>
    <name evidence="5" type="ORF">RYX56_12610</name>
</gene>
<organism evidence="5 6">
    <name type="scientific">Alkalihalophilus lindianensis</name>
    <dbReference type="NCBI Taxonomy" id="1630542"/>
    <lineage>
        <taxon>Bacteria</taxon>
        <taxon>Bacillati</taxon>
        <taxon>Bacillota</taxon>
        <taxon>Bacilli</taxon>
        <taxon>Bacillales</taxon>
        <taxon>Bacillaceae</taxon>
        <taxon>Alkalihalophilus</taxon>
    </lineage>
</organism>
<dbReference type="InterPro" id="IPR015422">
    <property type="entry name" value="PyrdxlP-dep_Trfase_small"/>
</dbReference>
<dbReference type="SUPFAM" id="SSF53383">
    <property type="entry name" value="PLP-dependent transferases"/>
    <property type="match status" value="1"/>
</dbReference>
<dbReference type="Gene3D" id="3.40.640.10">
    <property type="entry name" value="Type I PLP-dependent aspartate aminotransferase-like (Major domain)"/>
    <property type="match status" value="1"/>
</dbReference>
<dbReference type="Gene3D" id="3.90.1150.10">
    <property type="entry name" value="Aspartate Aminotransferase, domain 1"/>
    <property type="match status" value="1"/>
</dbReference>
<dbReference type="RefSeq" id="WP_317122403.1">
    <property type="nucleotide sequence ID" value="NZ_JAWJBA010000004.1"/>
</dbReference>
<dbReference type="InterPro" id="IPR001597">
    <property type="entry name" value="ArAA_b-elim_lyase/Thr_aldolase"/>
</dbReference>
<evidence type="ECO:0000313" key="5">
    <source>
        <dbReference type="EMBL" id="MDV2685198.1"/>
    </source>
</evidence>
<evidence type="ECO:0000256" key="3">
    <source>
        <dbReference type="ARBA" id="ARBA00022898"/>
    </source>
</evidence>
<evidence type="ECO:0000256" key="1">
    <source>
        <dbReference type="ARBA" id="ARBA00001933"/>
    </source>
</evidence>
<comment type="cofactor">
    <cofactor evidence="1">
        <name>pyridoxal 5'-phosphate</name>
        <dbReference type="ChEBI" id="CHEBI:597326"/>
    </cofactor>
</comment>
<dbReference type="InterPro" id="IPR015424">
    <property type="entry name" value="PyrdxlP-dep_Trfase"/>
</dbReference>
<dbReference type="EC" id="4.1.99.1" evidence="5"/>
<dbReference type="NCBIfam" id="NF009709">
    <property type="entry name" value="PRK13238.1"/>
    <property type="match status" value="1"/>
</dbReference>
<dbReference type="EMBL" id="JAWJBA010000004">
    <property type="protein sequence ID" value="MDV2685198.1"/>
    <property type="molecule type" value="Genomic_DNA"/>
</dbReference>
<accession>A0ABU3XBH1</accession>
<comment type="similarity">
    <text evidence="2">Belongs to the beta-eliminating lyase family.</text>
</comment>
<evidence type="ECO:0000313" key="6">
    <source>
        <dbReference type="Proteomes" id="UP001287282"/>
    </source>
</evidence>
<dbReference type="Pfam" id="PF01212">
    <property type="entry name" value="Beta_elim_lyase"/>
    <property type="match status" value="1"/>
</dbReference>
<dbReference type="Proteomes" id="UP001287282">
    <property type="component" value="Unassembled WGS sequence"/>
</dbReference>
<keyword evidence="6" id="KW-1185">Reference proteome</keyword>
<dbReference type="GO" id="GO:0009034">
    <property type="term" value="F:tryptophanase activity"/>
    <property type="evidence" value="ECO:0007669"/>
    <property type="project" value="UniProtKB-EC"/>
</dbReference>
<name>A0ABU3XBH1_9BACI</name>
<comment type="caution">
    <text evidence="5">The sequence shown here is derived from an EMBL/GenBank/DDBJ whole genome shotgun (WGS) entry which is preliminary data.</text>
</comment>
<evidence type="ECO:0000259" key="4">
    <source>
        <dbReference type="Pfam" id="PF01212"/>
    </source>
</evidence>
<sequence length="451" mass="51056">MSEYKEIYAPYIMSTVKAIPNLTYEERADCLKKAGYNIFKVKPKDIAFDLFTDSGNSSVSNMQSSSYLLGDDAPITMGESYERLINTISKIFGYQFISLFTQGRAAEQSFNQFIINKDDHILGNMTFSTSQHHQISSGGIPVSVSSCNNLEDTNIFKGNIDLDKCSHFLKTKKVAYINIEMCSNALGGYPISLDNLKQVYELADVYNIPLILDGTRILENAKFIQMYEKGYEEKLIHEIITEICNYSHGCVMSFKKDFLTKNGGMAGLRDEVLFRKVSDFNLVSGQEITGSDQEVLLQGIKEAIYNENHMTYRFNQTIRLYNILLNKGVPVLKPHSGHGVWINLDNISFEKTNITNIQLSFQNLLYLKKGIRVGAETPKINGSTTKLIRLAIPHRLFVESHIDYIGESVAEVINSEQHWIDYIQSTDAKVEGIIENLLCDYEPKLVNEVTQ</sequence>
<proteinExistence type="inferred from homology"/>
<evidence type="ECO:0000256" key="2">
    <source>
        <dbReference type="ARBA" id="ARBA00009721"/>
    </source>
</evidence>
<dbReference type="PANTHER" id="PTHR32325:SF4">
    <property type="entry name" value="TRYPTOPHANASE"/>
    <property type="match status" value="1"/>
</dbReference>
<dbReference type="PANTHER" id="PTHR32325">
    <property type="entry name" value="BETA-ELIMINATING LYASE-LIKE PROTEIN-RELATED"/>
    <property type="match status" value="1"/>
</dbReference>
<dbReference type="InterPro" id="IPR015421">
    <property type="entry name" value="PyrdxlP-dep_Trfase_major"/>
</dbReference>
<protein>
    <submittedName>
        <fullName evidence="5">Tryptophanase</fullName>
        <ecNumber evidence="5">4.1.99.1</ecNumber>
    </submittedName>
</protein>
<keyword evidence="3" id="KW-0663">Pyridoxal phosphate</keyword>